<keyword evidence="4" id="KW-0804">Transcription</keyword>
<dbReference type="AlphaFoldDB" id="A0A1H4AU99"/>
<organism evidence="7 8">
    <name type="scientific">Alistipes timonensis JC136</name>
    <dbReference type="NCBI Taxonomy" id="1033731"/>
    <lineage>
        <taxon>Bacteria</taxon>
        <taxon>Pseudomonadati</taxon>
        <taxon>Bacteroidota</taxon>
        <taxon>Bacteroidia</taxon>
        <taxon>Bacteroidales</taxon>
        <taxon>Rikenellaceae</taxon>
        <taxon>Alistipes</taxon>
    </lineage>
</organism>
<name>A0A1H4AU99_9BACT</name>
<protein>
    <submittedName>
        <fullName evidence="7">RNA polymerase sigma-70 factor, ECF subfamily</fullName>
    </submittedName>
</protein>
<dbReference type="InterPro" id="IPR039425">
    <property type="entry name" value="RNA_pol_sigma-70-like"/>
</dbReference>
<accession>A0A1H4AU99</accession>
<dbReference type="NCBIfam" id="TIGR02985">
    <property type="entry name" value="Sig70_bacteroi1"/>
    <property type="match status" value="1"/>
</dbReference>
<dbReference type="PANTHER" id="PTHR43133">
    <property type="entry name" value="RNA POLYMERASE ECF-TYPE SIGMA FACTO"/>
    <property type="match status" value="1"/>
</dbReference>
<dbReference type="GO" id="GO:0006352">
    <property type="term" value="P:DNA-templated transcription initiation"/>
    <property type="evidence" value="ECO:0007669"/>
    <property type="project" value="InterPro"/>
</dbReference>
<dbReference type="Proteomes" id="UP000183253">
    <property type="component" value="Unassembled WGS sequence"/>
</dbReference>
<dbReference type="InterPro" id="IPR036388">
    <property type="entry name" value="WH-like_DNA-bd_sf"/>
</dbReference>
<gene>
    <name evidence="7" type="ORF">SAMN05444145_103125</name>
</gene>
<keyword evidence="8" id="KW-1185">Reference proteome</keyword>
<dbReference type="InterPro" id="IPR013324">
    <property type="entry name" value="RNA_pol_sigma_r3/r4-like"/>
</dbReference>
<dbReference type="CDD" id="cd06171">
    <property type="entry name" value="Sigma70_r4"/>
    <property type="match status" value="1"/>
</dbReference>
<dbReference type="InterPro" id="IPR013249">
    <property type="entry name" value="RNA_pol_sigma70_r4_t2"/>
</dbReference>
<dbReference type="GO" id="GO:0003677">
    <property type="term" value="F:DNA binding"/>
    <property type="evidence" value="ECO:0007669"/>
    <property type="project" value="InterPro"/>
</dbReference>
<evidence type="ECO:0000313" key="8">
    <source>
        <dbReference type="Proteomes" id="UP000183253"/>
    </source>
</evidence>
<dbReference type="Pfam" id="PF08281">
    <property type="entry name" value="Sigma70_r4_2"/>
    <property type="match status" value="1"/>
</dbReference>
<feature type="domain" description="RNA polymerase sigma-70 region 2" evidence="5">
    <location>
        <begin position="8"/>
        <end position="72"/>
    </location>
</feature>
<evidence type="ECO:0000313" key="7">
    <source>
        <dbReference type="EMBL" id="SEA39525.1"/>
    </source>
</evidence>
<sequence length="170" mass="20025">MDHFEMVYNYYMPVLYRFAMQYAYDSETAKDLVHDAFAWVWNNPDKIRDEGNVAALLYRLVRSNCLNYLRSLDIRDCNDRKYADAAVFTDFLFDDEPDDHRYAIELRLRHALDALPERGRAALEMHFVGNMRIKAIAEVMHVSEATVKTHIKRALKALREGMKCFFSVFL</sequence>
<dbReference type="Gene3D" id="1.10.1740.10">
    <property type="match status" value="1"/>
</dbReference>
<dbReference type="EMBL" id="FNRI01000003">
    <property type="protein sequence ID" value="SEA39525.1"/>
    <property type="molecule type" value="Genomic_DNA"/>
</dbReference>
<dbReference type="InterPro" id="IPR014327">
    <property type="entry name" value="RNA_pol_sigma70_bacteroid"/>
</dbReference>
<keyword evidence="3" id="KW-0731">Sigma factor</keyword>
<comment type="similarity">
    <text evidence="1">Belongs to the sigma-70 factor family. ECF subfamily.</text>
</comment>
<evidence type="ECO:0000259" key="5">
    <source>
        <dbReference type="Pfam" id="PF04542"/>
    </source>
</evidence>
<evidence type="ECO:0000259" key="6">
    <source>
        <dbReference type="Pfam" id="PF08281"/>
    </source>
</evidence>
<evidence type="ECO:0000256" key="3">
    <source>
        <dbReference type="ARBA" id="ARBA00023082"/>
    </source>
</evidence>
<proteinExistence type="inferred from homology"/>
<evidence type="ECO:0000256" key="1">
    <source>
        <dbReference type="ARBA" id="ARBA00010641"/>
    </source>
</evidence>
<dbReference type="Gene3D" id="1.10.10.10">
    <property type="entry name" value="Winged helix-like DNA-binding domain superfamily/Winged helix DNA-binding domain"/>
    <property type="match status" value="1"/>
</dbReference>
<dbReference type="SUPFAM" id="SSF88946">
    <property type="entry name" value="Sigma2 domain of RNA polymerase sigma factors"/>
    <property type="match status" value="1"/>
</dbReference>
<evidence type="ECO:0000256" key="4">
    <source>
        <dbReference type="ARBA" id="ARBA00023163"/>
    </source>
</evidence>
<evidence type="ECO:0000256" key="2">
    <source>
        <dbReference type="ARBA" id="ARBA00023015"/>
    </source>
</evidence>
<dbReference type="GO" id="GO:0016987">
    <property type="term" value="F:sigma factor activity"/>
    <property type="evidence" value="ECO:0007669"/>
    <property type="project" value="UniProtKB-KW"/>
</dbReference>
<feature type="domain" description="RNA polymerase sigma factor 70 region 4 type 2" evidence="6">
    <location>
        <begin position="106"/>
        <end position="158"/>
    </location>
</feature>
<dbReference type="NCBIfam" id="TIGR02937">
    <property type="entry name" value="sigma70-ECF"/>
    <property type="match status" value="1"/>
</dbReference>
<dbReference type="Pfam" id="PF04542">
    <property type="entry name" value="Sigma70_r2"/>
    <property type="match status" value="1"/>
</dbReference>
<dbReference type="PANTHER" id="PTHR43133:SF46">
    <property type="entry name" value="RNA POLYMERASE SIGMA-70 FACTOR ECF SUBFAMILY"/>
    <property type="match status" value="1"/>
</dbReference>
<dbReference type="InterPro" id="IPR013325">
    <property type="entry name" value="RNA_pol_sigma_r2"/>
</dbReference>
<reference evidence="7 8" key="1">
    <citation type="submission" date="2016-10" db="EMBL/GenBank/DDBJ databases">
        <authorList>
            <person name="de Groot N.N."/>
        </authorList>
    </citation>
    <scope>NUCLEOTIDE SEQUENCE [LARGE SCALE GENOMIC DNA]</scope>
    <source>
        <strain evidence="7 8">DSM 25383</strain>
    </source>
</reference>
<dbReference type="InterPro" id="IPR014284">
    <property type="entry name" value="RNA_pol_sigma-70_dom"/>
</dbReference>
<dbReference type="InterPro" id="IPR007627">
    <property type="entry name" value="RNA_pol_sigma70_r2"/>
</dbReference>
<dbReference type="SUPFAM" id="SSF88659">
    <property type="entry name" value="Sigma3 and sigma4 domains of RNA polymerase sigma factors"/>
    <property type="match status" value="1"/>
</dbReference>
<dbReference type="STRING" id="1033731.SAMN05444145_103125"/>
<keyword evidence="2" id="KW-0805">Transcription regulation</keyword>